<keyword evidence="12" id="KW-1185">Reference proteome</keyword>
<feature type="transmembrane region" description="Helical" evidence="10">
    <location>
        <begin position="323"/>
        <end position="341"/>
    </location>
</feature>
<dbReference type="PATRIC" id="fig|52689.4.peg.2955"/>
<dbReference type="InterPro" id="IPR002528">
    <property type="entry name" value="MATE_fam"/>
</dbReference>
<feature type="transmembrane region" description="Helical" evidence="10">
    <location>
        <begin position="171"/>
        <end position="193"/>
    </location>
</feature>
<dbReference type="InterPro" id="IPR048279">
    <property type="entry name" value="MdtK-like"/>
</dbReference>
<feature type="transmembrane region" description="Helical" evidence="10">
    <location>
        <begin position="60"/>
        <end position="83"/>
    </location>
</feature>
<dbReference type="RefSeq" id="WP_050741591.1">
    <property type="nucleotide sequence ID" value="NZ_LGYO01000052.1"/>
</dbReference>
<evidence type="ECO:0000256" key="8">
    <source>
        <dbReference type="ARBA" id="ARBA00023136"/>
    </source>
</evidence>
<organism evidence="11 12">
    <name type="scientific">Acetobacterium bakii</name>
    <dbReference type="NCBI Taxonomy" id="52689"/>
    <lineage>
        <taxon>Bacteria</taxon>
        <taxon>Bacillati</taxon>
        <taxon>Bacillota</taxon>
        <taxon>Clostridia</taxon>
        <taxon>Eubacteriales</taxon>
        <taxon>Eubacteriaceae</taxon>
        <taxon>Acetobacterium</taxon>
    </lineage>
</organism>
<accession>A0A0L6TYB4</accession>
<feature type="transmembrane region" description="Helical" evidence="10">
    <location>
        <begin position="394"/>
        <end position="414"/>
    </location>
</feature>
<evidence type="ECO:0000256" key="1">
    <source>
        <dbReference type="ARBA" id="ARBA00004651"/>
    </source>
</evidence>
<evidence type="ECO:0000256" key="6">
    <source>
        <dbReference type="ARBA" id="ARBA00022692"/>
    </source>
</evidence>
<dbReference type="GO" id="GO:0042910">
    <property type="term" value="F:xenobiotic transmembrane transporter activity"/>
    <property type="evidence" value="ECO:0007669"/>
    <property type="project" value="InterPro"/>
</dbReference>
<comment type="caution">
    <text evidence="11">The sequence shown here is derived from an EMBL/GenBank/DDBJ whole genome shotgun (WGS) entry which is preliminary data.</text>
</comment>
<proteinExistence type="inferred from homology"/>
<dbReference type="Proteomes" id="UP000036873">
    <property type="component" value="Unassembled WGS sequence"/>
</dbReference>
<evidence type="ECO:0000256" key="9">
    <source>
        <dbReference type="ARBA" id="ARBA00023251"/>
    </source>
</evidence>
<evidence type="ECO:0000313" key="11">
    <source>
        <dbReference type="EMBL" id="KNZ40555.1"/>
    </source>
</evidence>
<feature type="transmembrane region" description="Helical" evidence="10">
    <location>
        <begin position="291"/>
        <end position="311"/>
    </location>
</feature>
<evidence type="ECO:0000256" key="3">
    <source>
        <dbReference type="ARBA" id="ARBA00022106"/>
    </source>
</evidence>
<evidence type="ECO:0000256" key="4">
    <source>
        <dbReference type="ARBA" id="ARBA00022448"/>
    </source>
</evidence>
<feature type="transmembrane region" description="Helical" evidence="10">
    <location>
        <begin position="103"/>
        <end position="121"/>
    </location>
</feature>
<keyword evidence="7 10" id="KW-1133">Transmembrane helix</keyword>
<sequence length="461" mass="49944">MENTKKDSIYYLEKAPVPKAIAHMAIPMILGMVVNIIYNITDAYFIGRLGSTSMLASVTLALPFTTILMAIGEIFGTGGGTYISRLLGEGNIEGVKKASSVNFYLSLLSGIAFMLICLPVLSPVLKVLGATGETLFHTKDYILAFAIGSPFVIANFTLAQTVRSEGASTESMIGMIISVIVNIILDPIFIFLFHMDVMGAAVATVIGNACAVAYYIYYLKNKSPVQSVSVIDFKPTKEIIFSIFKIGMSAFLLSSFLIVSSLMFNNYAVLYGDYVVAAFGVANRVCQISDFIGMGIYMGVIPLIAFSYASNNTERLNEVLKTTVLYLISIILAIAAVLFVFRTQVLEIFSTDKDVITVGATILAALLIFTLFAGISGFFTSMYQAFGKGVQSNIMSAVRGVALIPIIIIGNNLFQLNGVMWSMTAAEIVACTVGVILWISSKKKIMNTPLKERITFNPDEI</sequence>
<dbReference type="OrthoDB" id="9811110at2"/>
<keyword evidence="8 10" id="KW-0472">Membrane</keyword>
<dbReference type="STRING" id="52689.AKG39_17000"/>
<dbReference type="Pfam" id="PF01554">
    <property type="entry name" value="MatE"/>
    <property type="match status" value="2"/>
</dbReference>
<comment type="subcellular location">
    <subcellularLocation>
        <location evidence="1">Cell membrane</location>
        <topology evidence="1">Multi-pass membrane protein</topology>
    </subcellularLocation>
</comment>
<dbReference type="CDD" id="cd13143">
    <property type="entry name" value="MATE_MepA_like"/>
    <property type="match status" value="1"/>
</dbReference>
<keyword evidence="6 10" id="KW-0812">Transmembrane</keyword>
<keyword evidence="4" id="KW-0813">Transport</keyword>
<dbReference type="GO" id="GO:0005886">
    <property type="term" value="C:plasma membrane"/>
    <property type="evidence" value="ECO:0007669"/>
    <property type="project" value="UniProtKB-SubCell"/>
</dbReference>
<keyword evidence="9" id="KW-0046">Antibiotic resistance</keyword>
<feature type="transmembrane region" description="Helical" evidence="10">
    <location>
        <begin position="199"/>
        <end position="218"/>
    </location>
</feature>
<comment type="similarity">
    <text evidence="2">Belongs to the multi antimicrobial extrusion (MATE) (TC 2.A.66.1) family. MepA subfamily.</text>
</comment>
<dbReference type="GO" id="GO:0015297">
    <property type="term" value="F:antiporter activity"/>
    <property type="evidence" value="ECO:0007669"/>
    <property type="project" value="InterPro"/>
</dbReference>
<feature type="transmembrane region" description="Helical" evidence="10">
    <location>
        <begin position="141"/>
        <end position="159"/>
    </location>
</feature>
<evidence type="ECO:0000256" key="2">
    <source>
        <dbReference type="ARBA" id="ARBA00008417"/>
    </source>
</evidence>
<dbReference type="GO" id="GO:0046677">
    <property type="term" value="P:response to antibiotic"/>
    <property type="evidence" value="ECO:0007669"/>
    <property type="project" value="UniProtKB-KW"/>
</dbReference>
<feature type="transmembrane region" description="Helical" evidence="10">
    <location>
        <begin position="420"/>
        <end position="439"/>
    </location>
</feature>
<evidence type="ECO:0000256" key="5">
    <source>
        <dbReference type="ARBA" id="ARBA00022475"/>
    </source>
</evidence>
<feature type="transmembrane region" description="Helical" evidence="10">
    <location>
        <begin position="361"/>
        <end position="382"/>
    </location>
</feature>
<name>A0A0L6TYB4_9FIRM</name>
<evidence type="ECO:0000256" key="10">
    <source>
        <dbReference type="SAM" id="Phobius"/>
    </source>
</evidence>
<dbReference type="PANTHER" id="PTHR43823">
    <property type="entry name" value="SPORULATION PROTEIN YKVU"/>
    <property type="match status" value="1"/>
</dbReference>
<dbReference type="AlphaFoldDB" id="A0A0L6TYB4"/>
<feature type="transmembrane region" description="Helical" evidence="10">
    <location>
        <begin position="239"/>
        <end position="264"/>
    </location>
</feature>
<gene>
    <name evidence="11" type="ORF">AKG39_17000</name>
</gene>
<dbReference type="PIRSF" id="PIRSF006603">
    <property type="entry name" value="DinF"/>
    <property type="match status" value="1"/>
</dbReference>
<dbReference type="EMBL" id="LGYO01000052">
    <property type="protein sequence ID" value="KNZ40555.1"/>
    <property type="molecule type" value="Genomic_DNA"/>
</dbReference>
<keyword evidence="5" id="KW-1003">Cell membrane</keyword>
<protein>
    <recommendedName>
        <fullName evidence="3">Multidrug export protein MepA</fullName>
    </recommendedName>
</protein>
<dbReference type="InterPro" id="IPR045070">
    <property type="entry name" value="MATE_MepA-like"/>
</dbReference>
<dbReference type="PANTHER" id="PTHR43823:SF3">
    <property type="entry name" value="MULTIDRUG EXPORT PROTEIN MEPA"/>
    <property type="match status" value="1"/>
</dbReference>
<evidence type="ECO:0000313" key="12">
    <source>
        <dbReference type="Proteomes" id="UP000036873"/>
    </source>
</evidence>
<evidence type="ECO:0000256" key="7">
    <source>
        <dbReference type="ARBA" id="ARBA00022989"/>
    </source>
</evidence>
<dbReference type="NCBIfam" id="TIGR00797">
    <property type="entry name" value="matE"/>
    <property type="match status" value="1"/>
</dbReference>
<reference evidence="12" key="1">
    <citation type="submission" date="2015-07" db="EMBL/GenBank/DDBJ databases">
        <title>Draft genome sequence of Acetobacterium bakii DSM 8293, a potential psychrophilic chemical producer through syngas fermentation.</title>
        <authorList>
            <person name="Song Y."/>
            <person name="Hwang S."/>
            <person name="Cho B.-K."/>
        </authorList>
    </citation>
    <scope>NUCLEOTIDE SEQUENCE [LARGE SCALE GENOMIC DNA]</scope>
    <source>
        <strain evidence="12">DSM 8239</strain>
    </source>
</reference>
<dbReference type="InterPro" id="IPR051327">
    <property type="entry name" value="MATE_MepA_subfamily"/>
</dbReference>
<feature type="transmembrane region" description="Helical" evidence="10">
    <location>
        <begin position="20"/>
        <end position="40"/>
    </location>
</feature>